<evidence type="ECO:0000313" key="1">
    <source>
        <dbReference type="EMBL" id="MBB1125924.1"/>
    </source>
</evidence>
<sequence>MTDLTIPENYTELYDENGILIGYSVTDGSQDTLYDLAWNITGYRIINSYDDGAGFTFSTVKEYDADWFLIRSTYSDSTGYQNVLDQEKQTDEAGNLTGYFKTVTIDYANDAPLIIKTLTYDANWQLINHIEFDGFVTSSYNAGGYLISQDADLSLMTTALDENGTTLYTYTSADGMTHNYDATGHAISHHLIDTYGDITQEYFYNGEQNLIKNIYHDNLTGFCTTTELQTLKDVEGNITGAIKTRTTDYADGFPVVIETIAFNADGIKSNKVVFDGIATTTYDADGNLISQEADTTRMTPTIDDVTAAIVGYHYASANGFTHHYDLNGQAVWHHQATSYDDGLGYNSSNTNDYLGDWTLISATTTDSNGYHFSKTRDTLTNADGLITNYVVTTIMQNAGSSIIETNINTYDSDWQLIERIRSDGYITMTYDSMGQITNEVVDLTAMTPTLDDSGQIIGYSYTTTDHTHYYDVNAQCTGHHYFYSYTSEDGYSSTDTADYDEQWHLLADSYSYFNPDGTGSESSATYDHSGQVIESTTTVYSLHSDGEIMATTTVINYAATVTMEIDGFTPGIETIDLTDLIGWGNVLYGLDFDGSSQLFDLRYDADQQQTTLTIDVDGVRGGNDAVKLVLLGVDATSITTNDFTYGSFVPY</sequence>
<evidence type="ECO:0000313" key="2">
    <source>
        <dbReference type="Proteomes" id="UP000548632"/>
    </source>
</evidence>
<organism evidence="1 2">
    <name type="scientific">Thiospirillum jenense</name>
    <dbReference type="NCBI Taxonomy" id="1653858"/>
    <lineage>
        <taxon>Bacteria</taxon>
        <taxon>Pseudomonadati</taxon>
        <taxon>Pseudomonadota</taxon>
        <taxon>Gammaproteobacteria</taxon>
        <taxon>Chromatiales</taxon>
        <taxon>Chromatiaceae</taxon>
        <taxon>Thiospirillum</taxon>
    </lineage>
</organism>
<proteinExistence type="predicted"/>
<evidence type="ECO:0008006" key="3">
    <source>
        <dbReference type="Google" id="ProtNLM"/>
    </source>
</evidence>
<dbReference type="EMBL" id="JABVCQ010000011">
    <property type="protein sequence ID" value="MBB1125924.1"/>
    <property type="molecule type" value="Genomic_DNA"/>
</dbReference>
<accession>A0A839HBH2</accession>
<dbReference type="RefSeq" id="WP_182583550.1">
    <property type="nucleotide sequence ID" value="NZ_JABVCQ010000011.1"/>
</dbReference>
<comment type="caution">
    <text evidence="1">The sequence shown here is derived from an EMBL/GenBank/DDBJ whole genome shotgun (WGS) entry which is preliminary data.</text>
</comment>
<reference evidence="1 2" key="1">
    <citation type="journal article" date="2020" name="Arch. Microbiol.">
        <title>The genome sequence of the giant phototrophic gammaproteobacterium Thiospirillum jenense gives insight into its physiological properties and phylogenetic relationships.</title>
        <authorList>
            <person name="Imhoff J.F."/>
            <person name="Meyer T.E."/>
            <person name="Kyndt J.A."/>
        </authorList>
    </citation>
    <scope>NUCLEOTIDE SEQUENCE [LARGE SCALE GENOMIC DNA]</scope>
    <source>
        <strain evidence="1 2">DSM 216</strain>
    </source>
</reference>
<name>A0A839HBH2_9GAMM</name>
<dbReference type="Proteomes" id="UP000548632">
    <property type="component" value="Unassembled WGS sequence"/>
</dbReference>
<dbReference type="AlphaFoldDB" id="A0A839HBH2"/>
<protein>
    <recommendedName>
        <fullName evidence="3">RHS repeat protein</fullName>
    </recommendedName>
</protein>
<keyword evidence="2" id="KW-1185">Reference proteome</keyword>
<gene>
    <name evidence="1" type="ORF">HUK38_06720</name>
</gene>